<gene>
    <name evidence="2" type="ORF">LSTR_LSTR016283</name>
</gene>
<reference evidence="2 3" key="1">
    <citation type="journal article" date="2017" name="Gigascience">
        <title>Genome sequence of the small brown planthopper, Laodelphax striatellus.</title>
        <authorList>
            <person name="Zhu J."/>
            <person name="Jiang F."/>
            <person name="Wang X."/>
            <person name="Yang P."/>
            <person name="Bao Y."/>
            <person name="Zhao W."/>
            <person name="Wang W."/>
            <person name="Lu H."/>
            <person name="Wang Q."/>
            <person name="Cui N."/>
            <person name="Li J."/>
            <person name="Chen X."/>
            <person name="Luo L."/>
            <person name="Yu J."/>
            <person name="Kang L."/>
            <person name="Cui F."/>
        </authorList>
    </citation>
    <scope>NUCLEOTIDE SEQUENCE [LARGE SCALE GENOMIC DNA]</scope>
    <source>
        <strain evidence="2">Lst14</strain>
    </source>
</reference>
<dbReference type="InParanoid" id="A0A482XGJ6"/>
<evidence type="ECO:0000256" key="1">
    <source>
        <dbReference type="SAM" id="MobiDB-lite"/>
    </source>
</evidence>
<feature type="compositionally biased region" description="Basic and acidic residues" evidence="1">
    <location>
        <begin position="10"/>
        <end position="21"/>
    </location>
</feature>
<keyword evidence="3" id="KW-1185">Reference proteome</keyword>
<protein>
    <submittedName>
        <fullName evidence="2">Uncharacterized protein</fullName>
    </submittedName>
</protein>
<name>A0A482XGJ6_LAOST</name>
<organism evidence="2 3">
    <name type="scientific">Laodelphax striatellus</name>
    <name type="common">Small brown planthopper</name>
    <name type="synonym">Delphax striatella</name>
    <dbReference type="NCBI Taxonomy" id="195883"/>
    <lineage>
        <taxon>Eukaryota</taxon>
        <taxon>Metazoa</taxon>
        <taxon>Ecdysozoa</taxon>
        <taxon>Arthropoda</taxon>
        <taxon>Hexapoda</taxon>
        <taxon>Insecta</taxon>
        <taxon>Pterygota</taxon>
        <taxon>Neoptera</taxon>
        <taxon>Paraneoptera</taxon>
        <taxon>Hemiptera</taxon>
        <taxon>Auchenorrhyncha</taxon>
        <taxon>Fulgoroidea</taxon>
        <taxon>Delphacidae</taxon>
        <taxon>Criomorphinae</taxon>
        <taxon>Laodelphax</taxon>
    </lineage>
</organism>
<dbReference type="EMBL" id="QKKF02010558">
    <property type="protein sequence ID" value="RZF44428.1"/>
    <property type="molecule type" value="Genomic_DNA"/>
</dbReference>
<evidence type="ECO:0000313" key="3">
    <source>
        <dbReference type="Proteomes" id="UP000291343"/>
    </source>
</evidence>
<dbReference type="Proteomes" id="UP000291343">
    <property type="component" value="Unassembled WGS sequence"/>
</dbReference>
<accession>A0A482XGJ6</accession>
<sequence length="111" mass="12404">MLEMMNGPKEFIDKMEAETRKGPVVVSTRSRQQERQPDGTKTPGIVEDVTIDRKLQGRHVVKIRVNAVGSTEGVAGDGLQSASNNATCGWKNTERCGDTKKRWRRYRGEEG</sequence>
<evidence type="ECO:0000313" key="2">
    <source>
        <dbReference type="EMBL" id="RZF44428.1"/>
    </source>
</evidence>
<comment type="caution">
    <text evidence="2">The sequence shown here is derived from an EMBL/GenBank/DDBJ whole genome shotgun (WGS) entry which is preliminary data.</text>
</comment>
<proteinExistence type="predicted"/>
<feature type="region of interest" description="Disordered" evidence="1">
    <location>
        <begin position="72"/>
        <end position="94"/>
    </location>
</feature>
<feature type="region of interest" description="Disordered" evidence="1">
    <location>
        <begin position="1"/>
        <end position="45"/>
    </location>
</feature>
<dbReference type="AlphaFoldDB" id="A0A482XGJ6"/>